<dbReference type="CDD" id="cd03768">
    <property type="entry name" value="SR_ResInv"/>
    <property type="match status" value="1"/>
</dbReference>
<accession>S9RBQ0</accession>
<dbReference type="Gene3D" id="1.10.10.60">
    <property type="entry name" value="Homeodomain-like"/>
    <property type="match status" value="1"/>
</dbReference>
<dbReference type="STRING" id="1123237.Salmuc_03174"/>
<evidence type="ECO:0000259" key="2">
    <source>
        <dbReference type="PROSITE" id="PS51736"/>
    </source>
</evidence>
<dbReference type="PANTHER" id="PTHR30461:SF26">
    <property type="entry name" value="RESOLVASE HOMOLOG YNEB"/>
    <property type="match status" value="1"/>
</dbReference>
<gene>
    <name evidence="3" type="ORF">Salmuc_03174</name>
</gene>
<dbReference type="InterPro" id="IPR050639">
    <property type="entry name" value="SSR_resolvase"/>
</dbReference>
<evidence type="ECO:0000313" key="4">
    <source>
        <dbReference type="Proteomes" id="UP000015347"/>
    </source>
</evidence>
<dbReference type="eggNOG" id="COG1961">
    <property type="taxonomic scope" value="Bacteria"/>
</dbReference>
<dbReference type="GO" id="GO:0003677">
    <property type="term" value="F:DNA binding"/>
    <property type="evidence" value="ECO:0007669"/>
    <property type="project" value="InterPro"/>
</dbReference>
<dbReference type="Pfam" id="PF00239">
    <property type="entry name" value="Resolvase"/>
    <property type="match status" value="1"/>
</dbReference>
<dbReference type="Gene3D" id="3.40.50.1390">
    <property type="entry name" value="Resolvase, N-terminal catalytic domain"/>
    <property type="match status" value="1"/>
</dbReference>
<dbReference type="EMBL" id="APVH01000075">
    <property type="protein sequence ID" value="EPX75540.1"/>
    <property type="molecule type" value="Genomic_DNA"/>
</dbReference>
<dbReference type="AlphaFoldDB" id="S9RBQ0"/>
<dbReference type="OrthoDB" id="2290206at2"/>
<sequence length="190" mass="21157">MKYGYRRVSSVDQKLDRQVLPGDIAEANVFEEKISGARGTNRPELENVLGRLRPGDALHVYSTDRLARSTRDLLDIVERVKAAGAVLIFEKERLTFSGDNADPMSDFMLTMLGALAEMERANIRARQLEGIEIAKSRGKYRGGRKRLDRKAVWKLLDAGFGPQEVADTLRIGVASVYRIRKEGRPAGSAP</sequence>
<dbReference type="InterPro" id="IPR006119">
    <property type="entry name" value="Resolv_N"/>
</dbReference>
<dbReference type="PANTHER" id="PTHR30461">
    <property type="entry name" value="DNA-INVERTASE FROM LAMBDOID PROPHAGE"/>
    <property type="match status" value="1"/>
</dbReference>
<reference evidence="4" key="1">
    <citation type="journal article" date="2014" name="Stand. Genomic Sci.">
        <title>Genome sequence of the exopolysaccharide-producing Salipiger mucosus type strain (DSM 16094(T)), a moderately halophilic member of the Roseobacter clade.</title>
        <authorList>
            <person name="Riedel T."/>
            <person name="Spring S."/>
            <person name="Fiebig A."/>
            <person name="Petersen J."/>
            <person name="Kyrpides N.C."/>
            <person name="Goker M."/>
            <person name="Klenk H.P."/>
        </authorList>
    </citation>
    <scope>NUCLEOTIDE SEQUENCE [LARGE SCALE GENOMIC DNA]</scope>
    <source>
        <strain evidence="4">DSM 16094</strain>
    </source>
</reference>
<keyword evidence="4" id="KW-1185">Reference proteome</keyword>
<evidence type="ECO:0000256" key="1">
    <source>
        <dbReference type="ARBA" id="ARBA00009913"/>
    </source>
</evidence>
<dbReference type="InterPro" id="IPR036162">
    <property type="entry name" value="Resolvase-like_N_sf"/>
</dbReference>
<organism evidence="3 4">
    <name type="scientific">Salipiger mucosus DSM 16094</name>
    <dbReference type="NCBI Taxonomy" id="1123237"/>
    <lineage>
        <taxon>Bacteria</taxon>
        <taxon>Pseudomonadati</taxon>
        <taxon>Pseudomonadota</taxon>
        <taxon>Alphaproteobacteria</taxon>
        <taxon>Rhodobacterales</taxon>
        <taxon>Roseobacteraceae</taxon>
        <taxon>Salipiger</taxon>
    </lineage>
</organism>
<dbReference type="RefSeq" id="WP_020039283.1">
    <property type="nucleotide sequence ID" value="NZ_KE557294.1"/>
</dbReference>
<protein>
    <recommendedName>
        <fullName evidence="2">Resolvase/invertase-type recombinase catalytic domain-containing protein</fullName>
    </recommendedName>
</protein>
<dbReference type="PROSITE" id="PS51736">
    <property type="entry name" value="RECOMBINASES_3"/>
    <property type="match status" value="1"/>
</dbReference>
<comment type="similarity">
    <text evidence="1">Belongs to the site-specific recombinase resolvase family.</text>
</comment>
<dbReference type="SUPFAM" id="SSF53041">
    <property type="entry name" value="Resolvase-like"/>
    <property type="match status" value="1"/>
</dbReference>
<evidence type="ECO:0000313" key="3">
    <source>
        <dbReference type="EMBL" id="EPX75540.1"/>
    </source>
</evidence>
<dbReference type="Proteomes" id="UP000015347">
    <property type="component" value="Unassembled WGS sequence"/>
</dbReference>
<dbReference type="GO" id="GO:0000150">
    <property type="term" value="F:DNA strand exchange activity"/>
    <property type="evidence" value="ECO:0007669"/>
    <property type="project" value="InterPro"/>
</dbReference>
<comment type="caution">
    <text evidence="3">The sequence shown here is derived from an EMBL/GenBank/DDBJ whole genome shotgun (WGS) entry which is preliminary data.</text>
</comment>
<proteinExistence type="inferred from homology"/>
<dbReference type="SMART" id="SM00857">
    <property type="entry name" value="Resolvase"/>
    <property type="match status" value="1"/>
</dbReference>
<dbReference type="HOGENOM" id="CLU_010686_8_1_5"/>
<feature type="domain" description="Resolvase/invertase-type recombinase catalytic" evidence="2">
    <location>
        <begin position="1"/>
        <end position="138"/>
    </location>
</feature>
<name>S9RBQ0_9RHOB</name>